<protein>
    <submittedName>
        <fullName evidence="1">Uncharacterized protein</fullName>
    </submittedName>
</protein>
<dbReference type="AlphaFoldDB" id="M2N008"/>
<dbReference type="HOGENOM" id="CLU_1323620_0_0_1"/>
<proteinExistence type="predicted"/>
<dbReference type="STRING" id="717646.M2N008"/>
<sequence>VRHYLVRLGSWHQKSVLAVRTAHLFPALFDNHFCQWLELPNGIRLAFRDPKTTLSGALRRMAPPHQQHQVEELRERLQTLRDFDFEHSFTETFDGERVSLSTHAEVFPMEHSYFQGLQVVANDRYIGSSRPSCYCCSLYMRHHGTAWIRWKLALLSRPDDDVIYKHTLFVMNRVVEHIRRDVMNEIEHRFPRRQRRPDSTSGILTLSL</sequence>
<keyword evidence="2" id="KW-1185">Reference proteome</keyword>
<organism evidence="1 2">
    <name type="scientific">Baudoinia panamericana (strain UAMH 10762)</name>
    <name type="common">Angels' share fungus</name>
    <name type="synonym">Baudoinia compniacensis (strain UAMH 10762)</name>
    <dbReference type="NCBI Taxonomy" id="717646"/>
    <lineage>
        <taxon>Eukaryota</taxon>
        <taxon>Fungi</taxon>
        <taxon>Dikarya</taxon>
        <taxon>Ascomycota</taxon>
        <taxon>Pezizomycotina</taxon>
        <taxon>Dothideomycetes</taxon>
        <taxon>Dothideomycetidae</taxon>
        <taxon>Mycosphaerellales</taxon>
        <taxon>Teratosphaeriaceae</taxon>
        <taxon>Baudoinia</taxon>
    </lineage>
</organism>
<reference evidence="1 2" key="1">
    <citation type="journal article" date="2012" name="PLoS Pathog.">
        <title>Diverse lifestyles and strategies of plant pathogenesis encoded in the genomes of eighteen Dothideomycetes fungi.</title>
        <authorList>
            <person name="Ohm R.A."/>
            <person name="Feau N."/>
            <person name="Henrissat B."/>
            <person name="Schoch C.L."/>
            <person name="Horwitz B.A."/>
            <person name="Barry K.W."/>
            <person name="Condon B.J."/>
            <person name="Copeland A.C."/>
            <person name="Dhillon B."/>
            <person name="Glaser F."/>
            <person name="Hesse C.N."/>
            <person name="Kosti I."/>
            <person name="LaButti K."/>
            <person name="Lindquist E.A."/>
            <person name="Lucas S."/>
            <person name="Salamov A.A."/>
            <person name="Bradshaw R.E."/>
            <person name="Ciuffetti L."/>
            <person name="Hamelin R.C."/>
            <person name="Kema G.H.J."/>
            <person name="Lawrence C."/>
            <person name="Scott J.A."/>
            <person name="Spatafora J.W."/>
            <person name="Turgeon B.G."/>
            <person name="de Wit P.J.G.M."/>
            <person name="Zhong S."/>
            <person name="Goodwin S.B."/>
            <person name="Grigoriev I.V."/>
        </authorList>
    </citation>
    <scope>NUCLEOTIDE SEQUENCE [LARGE SCALE GENOMIC DNA]</scope>
    <source>
        <strain evidence="1 2">UAMH 10762</strain>
    </source>
</reference>
<name>M2N008_BAUPA</name>
<dbReference type="eggNOG" id="ENOG502SKGQ">
    <property type="taxonomic scope" value="Eukaryota"/>
</dbReference>
<dbReference type="Pfam" id="PF14441">
    <property type="entry name" value="OTT_1508_deam"/>
    <property type="match status" value="1"/>
</dbReference>
<evidence type="ECO:0000313" key="2">
    <source>
        <dbReference type="Proteomes" id="UP000011761"/>
    </source>
</evidence>
<dbReference type="InterPro" id="IPR027796">
    <property type="entry name" value="OTT_1508_deam-like"/>
</dbReference>
<feature type="non-terminal residue" evidence="1">
    <location>
        <position position="1"/>
    </location>
</feature>
<dbReference type="Proteomes" id="UP000011761">
    <property type="component" value="Unassembled WGS sequence"/>
</dbReference>
<dbReference type="OrthoDB" id="3251507at2759"/>
<accession>M2N008</accession>
<dbReference type="RefSeq" id="XP_007675427.1">
    <property type="nucleotide sequence ID" value="XM_007677237.1"/>
</dbReference>
<dbReference type="PANTHER" id="PTHR42037">
    <property type="match status" value="1"/>
</dbReference>
<gene>
    <name evidence="1" type="ORF">BAUCODRAFT_68347</name>
</gene>
<dbReference type="PANTHER" id="PTHR42037:SF1">
    <property type="match status" value="1"/>
</dbReference>
<evidence type="ECO:0000313" key="1">
    <source>
        <dbReference type="EMBL" id="EMC97243.1"/>
    </source>
</evidence>
<dbReference type="GeneID" id="19116431"/>
<dbReference type="EMBL" id="KB445554">
    <property type="protein sequence ID" value="EMC97243.1"/>
    <property type="molecule type" value="Genomic_DNA"/>
</dbReference>
<dbReference type="KEGG" id="bcom:BAUCODRAFT_68347"/>